<evidence type="ECO:0000256" key="7">
    <source>
        <dbReference type="SAM" id="Phobius"/>
    </source>
</evidence>
<dbReference type="PANTHER" id="PTHR47652:SF3">
    <property type="entry name" value="MITOCHONDRIAL IMPORT INNER MEMBRANE TRANSLOCASE SUBUNIT TIM44"/>
    <property type="match status" value="1"/>
</dbReference>
<accession>A0A067KS45</accession>
<proteinExistence type="predicted"/>
<feature type="compositionally biased region" description="Basic and acidic residues" evidence="6">
    <location>
        <begin position="402"/>
        <end position="417"/>
    </location>
</feature>
<feature type="region of interest" description="Disordered" evidence="6">
    <location>
        <begin position="402"/>
        <end position="451"/>
    </location>
</feature>
<evidence type="ECO:0000256" key="6">
    <source>
        <dbReference type="SAM" id="MobiDB-lite"/>
    </source>
</evidence>
<keyword evidence="4 7" id="KW-0472">Membrane</keyword>
<dbReference type="GO" id="GO:0016020">
    <property type="term" value="C:membrane"/>
    <property type="evidence" value="ECO:0007669"/>
    <property type="project" value="UniProtKB-SubCell"/>
</dbReference>
<gene>
    <name evidence="10" type="ORF">JCGZ_10947</name>
</gene>
<feature type="transmembrane region" description="Helical" evidence="7">
    <location>
        <begin position="363"/>
        <end position="383"/>
    </location>
</feature>
<feature type="transmembrane region" description="Helical" evidence="7">
    <location>
        <begin position="332"/>
        <end position="351"/>
    </location>
</feature>
<dbReference type="Pfam" id="PF13664">
    <property type="entry name" value="DUF4149"/>
    <property type="match status" value="1"/>
</dbReference>
<dbReference type="OrthoDB" id="1641132at2759"/>
<keyword evidence="5" id="KW-0175">Coiled coil</keyword>
<evidence type="ECO:0000259" key="9">
    <source>
        <dbReference type="Pfam" id="PF13664"/>
    </source>
</evidence>
<evidence type="ECO:0000256" key="2">
    <source>
        <dbReference type="ARBA" id="ARBA00022692"/>
    </source>
</evidence>
<feature type="domain" description="TMEM205-like" evidence="9">
    <location>
        <begin position="293"/>
        <end position="394"/>
    </location>
</feature>
<keyword evidence="8" id="KW-0732">Signal</keyword>
<comment type="subcellular location">
    <subcellularLocation>
        <location evidence="1">Membrane</location>
    </subcellularLocation>
</comment>
<feature type="compositionally biased region" description="Low complexity" evidence="6">
    <location>
        <begin position="423"/>
        <end position="442"/>
    </location>
</feature>
<dbReference type="EMBL" id="KK914493">
    <property type="protein sequence ID" value="KDP35105.1"/>
    <property type="molecule type" value="Genomic_DNA"/>
</dbReference>
<keyword evidence="2 7" id="KW-0812">Transmembrane</keyword>
<feature type="chain" id="PRO_5001643158" description="TMEM205-like domain-containing protein" evidence="8">
    <location>
        <begin position="17"/>
        <end position="497"/>
    </location>
</feature>
<protein>
    <recommendedName>
        <fullName evidence="9">TMEM205-like domain-containing protein</fullName>
    </recommendedName>
</protein>
<evidence type="ECO:0000313" key="11">
    <source>
        <dbReference type="Proteomes" id="UP000027138"/>
    </source>
</evidence>
<evidence type="ECO:0000256" key="4">
    <source>
        <dbReference type="ARBA" id="ARBA00023136"/>
    </source>
</evidence>
<dbReference type="Proteomes" id="UP000027138">
    <property type="component" value="Unassembled WGS sequence"/>
</dbReference>
<feature type="transmembrane region" description="Helical" evidence="7">
    <location>
        <begin position="473"/>
        <end position="493"/>
    </location>
</feature>
<feature type="signal peptide" evidence="8">
    <location>
        <begin position="1"/>
        <end position="16"/>
    </location>
</feature>
<dbReference type="SUPFAM" id="SSF58113">
    <property type="entry name" value="Apolipoprotein A-I"/>
    <property type="match status" value="1"/>
</dbReference>
<reference evidence="10 11" key="1">
    <citation type="journal article" date="2014" name="PLoS ONE">
        <title>Global Analysis of Gene Expression Profiles in Physic Nut (Jatropha curcas L.) Seedlings Exposed to Salt Stress.</title>
        <authorList>
            <person name="Zhang L."/>
            <person name="Zhang C."/>
            <person name="Wu P."/>
            <person name="Chen Y."/>
            <person name="Li M."/>
            <person name="Jiang H."/>
            <person name="Wu G."/>
        </authorList>
    </citation>
    <scope>NUCLEOTIDE SEQUENCE [LARGE SCALE GENOMIC DNA]</scope>
    <source>
        <strain evidence="11">cv. GZQX0401</strain>
        <tissue evidence="10">Young leaves</tissue>
    </source>
</reference>
<dbReference type="Gene3D" id="1.10.287.700">
    <property type="entry name" value="Helix hairpin bin"/>
    <property type="match status" value="1"/>
</dbReference>
<evidence type="ECO:0000256" key="8">
    <source>
        <dbReference type="SAM" id="SignalP"/>
    </source>
</evidence>
<evidence type="ECO:0000256" key="5">
    <source>
        <dbReference type="SAM" id="Coils"/>
    </source>
</evidence>
<dbReference type="InterPro" id="IPR025423">
    <property type="entry name" value="TMEM205-like"/>
</dbReference>
<keyword evidence="3 7" id="KW-1133">Transmembrane helix</keyword>
<evidence type="ECO:0000313" key="10">
    <source>
        <dbReference type="EMBL" id="KDP35105.1"/>
    </source>
</evidence>
<feature type="transmembrane region" description="Helical" evidence="7">
    <location>
        <begin position="285"/>
        <end position="312"/>
    </location>
</feature>
<keyword evidence="11" id="KW-1185">Reference proteome</keyword>
<feature type="coiled-coil region" evidence="5">
    <location>
        <begin position="216"/>
        <end position="243"/>
    </location>
</feature>
<sequence length="497" mass="54695">MNLLALSLVLTSLLTAQVWSPSPTGKHQNQKEEDVIVKEGHRVIVVETFDDEGGQHNTKIRISPPQDSISSVGVIENAKEKVKQAAHVLPNLGQGLSSSGYGPDSGSYQDKITTGPGELICDAFGKCRHKIAKVIDKAKEKVEDAYGGATHQTKEIIHEAKEIAQEGIIRKKRIAHEAKDKVEDACEKTKETVSHKAHEAKEVVEDAYEKAKDSGTQKAQEVKESAKESLDKAKDIAKDAKDLGKTIGVDSVKNVSEKTGQATNIVYNSLNRAFRFMGSQKGIHFLMGVINLLGFSIAYGMCFWVTFISSYVLANALNRQQFGLVQSKIYPVYFRAMGFCIAVALFGHLIGRMKFSFTSKAEVFQAINLLLSVLLVLINALYLEPLATKVMFDKLKIEKEEGRGRETSTTESNRAEQEPVADASPATALGSTATTTGSSAPTKVPENRKEEEIRSRIVRVNERLKKLNSCSSFLNILILMALTWHLVYLGQWLHGTC</sequence>
<name>A0A067KS45_JATCU</name>
<evidence type="ECO:0000256" key="3">
    <source>
        <dbReference type="ARBA" id="ARBA00022989"/>
    </source>
</evidence>
<evidence type="ECO:0000256" key="1">
    <source>
        <dbReference type="ARBA" id="ARBA00004370"/>
    </source>
</evidence>
<dbReference type="PANTHER" id="PTHR47652">
    <property type="entry name" value="MITOCHONDRIAL IMPORT INNER MEMBRANE TRANSLOCASE SUBUNIT TIM44"/>
    <property type="match status" value="1"/>
</dbReference>
<dbReference type="AlphaFoldDB" id="A0A067KS45"/>
<organism evidence="10 11">
    <name type="scientific">Jatropha curcas</name>
    <name type="common">Barbados nut</name>
    <dbReference type="NCBI Taxonomy" id="180498"/>
    <lineage>
        <taxon>Eukaryota</taxon>
        <taxon>Viridiplantae</taxon>
        <taxon>Streptophyta</taxon>
        <taxon>Embryophyta</taxon>
        <taxon>Tracheophyta</taxon>
        <taxon>Spermatophyta</taxon>
        <taxon>Magnoliopsida</taxon>
        <taxon>eudicotyledons</taxon>
        <taxon>Gunneridae</taxon>
        <taxon>Pentapetalae</taxon>
        <taxon>rosids</taxon>
        <taxon>fabids</taxon>
        <taxon>Malpighiales</taxon>
        <taxon>Euphorbiaceae</taxon>
        <taxon>Crotonoideae</taxon>
        <taxon>Jatropheae</taxon>
        <taxon>Jatropha</taxon>
    </lineage>
</organism>